<feature type="transmembrane region" description="Helical" evidence="1">
    <location>
        <begin position="91"/>
        <end position="112"/>
    </location>
</feature>
<accession>A0A926P0F2</accession>
<feature type="transmembrane region" description="Helical" evidence="1">
    <location>
        <begin position="14"/>
        <end position="32"/>
    </location>
</feature>
<dbReference type="Proteomes" id="UP000598467">
    <property type="component" value="Unassembled WGS sequence"/>
</dbReference>
<keyword evidence="1" id="KW-0812">Transmembrane</keyword>
<dbReference type="RefSeq" id="WP_190291886.1">
    <property type="nucleotide sequence ID" value="NZ_JABFCZ010000013.1"/>
</dbReference>
<comment type="caution">
    <text evidence="2">The sequence shown here is derived from an EMBL/GenBank/DDBJ whole genome shotgun (WGS) entry which is preliminary data.</text>
</comment>
<proteinExistence type="predicted"/>
<dbReference type="EMBL" id="JABFCZ010000013">
    <property type="protein sequence ID" value="MBD1547128.1"/>
    <property type="molecule type" value="Genomic_DNA"/>
</dbReference>
<sequence length="201" mass="22380">MAEERLDQRFEKPIAFLVLVVFLGGGGIPIFSQIFGYPFSPSVEYYEASSPLRILFGLGAGAYIFYLTLATDFFERRKNSGLDRSKHPLKWMLFLIFGPVLFGTTANMFVVFTIPMTLAVVAGGHIELTYEVRDPTASNSRYCQSKVTLKSMPWYGGDVCGVGESFRSRLRPGMKVALGGWGTAQGLFYNEISIVDETDDH</sequence>
<feature type="transmembrane region" description="Helical" evidence="1">
    <location>
        <begin position="52"/>
        <end position="70"/>
    </location>
</feature>
<protein>
    <submittedName>
        <fullName evidence="2">Uncharacterized protein</fullName>
    </submittedName>
</protein>
<keyword evidence="1" id="KW-0472">Membrane</keyword>
<evidence type="ECO:0000256" key="1">
    <source>
        <dbReference type="SAM" id="Phobius"/>
    </source>
</evidence>
<keyword evidence="1" id="KW-1133">Transmembrane helix</keyword>
<gene>
    <name evidence="2" type="ORF">HK439_12730</name>
</gene>
<evidence type="ECO:0000313" key="3">
    <source>
        <dbReference type="Proteomes" id="UP000598467"/>
    </source>
</evidence>
<name>A0A926P0F2_9HYPH</name>
<reference evidence="2" key="1">
    <citation type="submission" date="2020-05" db="EMBL/GenBank/DDBJ databases">
        <title>Identification of trans-AT polyketide cluster in two marine bacteria, producers of a novel glutaramide-containing polyketide sesbanimide D and analogs.</title>
        <authorList>
            <person name="Kacar D."/>
            <person name="Rodriguez P."/>
            <person name="Canedo L."/>
            <person name="Gonzalez E."/>
            <person name="Galan B."/>
            <person name="De La Calle F."/>
            <person name="Garcia J.L."/>
        </authorList>
    </citation>
    <scope>NUCLEOTIDE SEQUENCE</scope>
    <source>
        <strain evidence="2">PHM038</strain>
    </source>
</reference>
<dbReference type="AlphaFoldDB" id="A0A926P0F2"/>
<organism evidence="2 3">
    <name type="scientific">Roseibium aggregatum</name>
    <dbReference type="NCBI Taxonomy" id="187304"/>
    <lineage>
        <taxon>Bacteria</taxon>
        <taxon>Pseudomonadati</taxon>
        <taxon>Pseudomonadota</taxon>
        <taxon>Alphaproteobacteria</taxon>
        <taxon>Hyphomicrobiales</taxon>
        <taxon>Stappiaceae</taxon>
        <taxon>Roseibium</taxon>
    </lineage>
</organism>
<evidence type="ECO:0000313" key="2">
    <source>
        <dbReference type="EMBL" id="MBD1547128.1"/>
    </source>
</evidence>